<dbReference type="AlphaFoldDB" id="A0A559TE03"/>
<dbReference type="RefSeq" id="WP_022717905.1">
    <property type="nucleotide sequence ID" value="NZ_ATTQ01000019.1"/>
</dbReference>
<name>A0A559TE03_9HYPH</name>
<protein>
    <recommendedName>
        <fullName evidence="4">Scaffolding protein</fullName>
    </recommendedName>
</protein>
<proteinExistence type="predicted"/>
<gene>
    <name evidence="2" type="ORF">BCL32_1023</name>
</gene>
<dbReference type="Proteomes" id="UP000319824">
    <property type="component" value="Unassembled WGS sequence"/>
</dbReference>
<feature type="compositionally biased region" description="Polar residues" evidence="1">
    <location>
        <begin position="298"/>
        <end position="311"/>
    </location>
</feature>
<comment type="caution">
    <text evidence="2">The sequence shown here is derived from an EMBL/GenBank/DDBJ whole genome shotgun (WGS) entry which is preliminary data.</text>
</comment>
<accession>A0A559TE03</accession>
<evidence type="ECO:0000256" key="1">
    <source>
        <dbReference type="SAM" id="MobiDB-lite"/>
    </source>
</evidence>
<feature type="region of interest" description="Disordered" evidence="1">
    <location>
        <begin position="24"/>
        <end position="95"/>
    </location>
</feature>
<sequence>MTDASNSDNGIGLSQNDAASRISGLLDSDFSETADATATREEVNAENETEEVSQPSDDVIENSEEQTLEDSDEPVDAETDEAEETEAAEKPVLADDVEVEVNGQKMSFKELKEGYERTADYTRKTQALKEQVRANDAKVDSIRDQSVQWFHRMEQEIALHLPQEPNWAQLAQDDPAEYIAQQEKWKGIHAQIQRLRNERQLVEQQAAERQEMEFKRALADGQRTLAEMHPELAKPETGKSQALGKYLVDAGIPVEAINRETNPILFSIAYKAMQFDQLQSQKAKAVKVVDEKPLLATPGSSPARSNSSQSVIDRKMGALKRSGSQAAAADVLKHLL</sequence>
<feature type="compositionally biased region" description="Acidic residues" evidence="1">
    <location>
        <begin position="58"/>
        <end position="86"/>
    </location>
</feature>
<reference evidence="2 3" key="1">
    <citation type="submission" date="2019-06" db="EMBL/GenBank/DDBJ databases">
        <title>Pac Bio to generate improved reference genome sequences for organisms with transposon mutant libraries (support for FEBA project).</title>
        <authorList>
            <person name="Blow M."/>
        </authorList>
    </citation>
    <scope>NUCLEOTIDE SEQUENCE [LARGE SCALE GENOMIC DNA]</scope>
    <source>
        <strain evidence="2 3">USDA 1844</strain>
    </source>
</reference>
<evidence type="ECO:0008006" key="4">
    <source>
        <dbReference type="Google" id="ProtNLM"/>
    </source>
</evidence>
<feature type="region of interest" description="Disordered" evidence="1">
    <location>
        <begin position="295"/>
        <end position="324"/>
    </location>
</feature>
<organism evidence="2 3">
    <name type="scientific">Rhizobium mongolense USDA 1844</name>
    <dbReference type="NCBI Taxonomy" id="1079460"/>
    <lineage>
        <taxon>Bacteria</taxon>
        <taxon>Pseudomonadati</taxon>
        <taxon>Pseudomonadota</taxon>
        <taxon>Alphaproteobacteria</taxon>
        <taxon>Hyphomicrobiales</taxon>
        <taxon>Rhizobiaceae</taxon>
        <taxon>Rhizobium/Agrobacterium group</taxon>
        <taxon>Rhizobium</taxon>
    </lineage>
</organism>
<evidence type="ECO:0000313" key="2">
    <source>
        <dbReference type="EMBL" id="TVZ72836.1"/>
    </source>
</evidence>
<dbReference type="EMBL" id="VISO01000002">
    <property type="protein sequence ID" value="TVZ72836.1"/>
    <property type="molecule type" value="Genomic_DNA"/>
</dbReference>
<evidence type="ECO:0000313" key="3">
    <source>
        <dbReference type="Proteomes" id="UP000319824"/>
    </source>
</evidence>